<dbReference type="PANTHER" id="PTHR37792:SF1">
    <property type="entry name" value="RIBONUCLEASE MRP PROTEIN SUBUNIT RMP1"/>
    <property type="match status" value="1"/>
</dbReference>
<dbReference type="InterPro" id="IPR047204">
    <property type="entry name" value="RMP1_RBD"/>
</dbReference>
<dbReference type="OrthoDB" id="5414547at2759"/>
<dbReference type="GO" id="GO:0000172">
    <property type="term" value="C:ribonuclease MRP complex"/>
    <property type="evidence" value="ECO:0007669"/>
    <property type="project" value="InterPro"/>
</dbReference>
<reference evidence="3 4" key="1">
    <citation type="journal article" date="2016" name="Proc. Natl. Acad. Sci. U.S.A.">
        <title>Comparative genomics of biotechnologically important yeasts.</title>
        <authorList>
            <person name="Riley R."/>
            <person name="Haridas S."/>
            <person name="Wolfe K.H."/>
            <person name="Lopes M.R."/>
            <person name="Hittinger C.T."/>
            <person name="Goeker M."/>
            <person name="Salamov A.A."/>
            <person name="Wisecaver J.H."/>
            <person name="Long T.M."/>
            <person name="Calvey C.H."/>
            <person name="Aerts A.L."/>
            <person name="Barry K.W."/>
            <person name="Choi C."/>
            <person name="Clum A."/>
            <person name="Coughlan A.Y."/>
            <person name="Deshpande S."/>
            <person name="Douglass A.P."/>
            <person name="Hanson S.J."/>
            <person name="Klenk H.-P."/>
            <person name="LaButti K.M."/>
            <person name="Lapidus A."/>
            <person name="Lindquist E.A."/>
            <person name="Lipzen A.M."/>
            <person name="Meier-Kolthoff J.P."/>
            <person name="Ohm R.A."/>
            <person name="Otillar R.P."/>
            <person name="Pangilinan J.L."/>
            <person name="Peng Y."/>
            <person name="Rokas A."/>
            <person name="Rosa C.A."/>
            <person name="Scheuner C."/>
            <person name="Sibirny A.A."/>
            <person name="Slot J.C."/>
            <person name="Stielow J.B."/>
            <person name="Sun H."/>
            <person name="Kurtzman C.P."/>
            <person name="Blackwell M."/>
            <person name="Grigoriev I.V."/>
            <person name="Jeffries T.W."/>
        </authorList>
    </citation>
    <scope>NUCLEOTIDE SEQUENCE [LARGE SCALE GENOMIC DNA]</scope>
    <source>
        <strain evidence="4">ATCC 58044 / CBS 1984 / NCYC 433 / NRRL Y-366-8</strain>
    </source>
</reference>
<dbReference type="STRING" id="683960.A0A1E3P5B0"/>
<dbReference type="GO" id="GO:0000466">
    <property type="term" value="P:maturation of 5.8S rRNA from tricistronic rRNA transcript (SSU-rRNA, 5.8S rRNA, LSU-rRNA)"/>
    <property type="evidence" value="ECO:0007669"/>
    <property type="project" value="TreeGrafter"/>
</dbReference>
<dbReference type="Pfam" id="PF20945">
    <property type="entry name" value="RMP1"/>
    <property type="match status" value="1"/>
</dbReference>
<evidence type="ECO:0000259" key="2">
    <source>
        <dbReference type="Pfam" id="PF20945"/>
    </source>
</evidence>
<gene>
    <name evidence="3" type="ORF">WICANDRAFT_18708</name>
</gene>
<name>A0A1E3P5B0_WICAA</name>
<dbReference type="EMBL" id="KV454209">
    <property type="protein sequence ID" value="ODQ60625.1"/>
    <property type="molecule type" value="Genomic_DNA"/>
</dbReference>
<dbReference type="InterPro" id="IPR047205">
    <property type="entry name" value="RMP1"/>
</dbReference>
<keyword evidence="4" id="KW-1185">Reference proteome</keyword>
<dbReference type="AlphaFoldDB" id="A0A1E3P5B0"/>
<feature type="domain" description="RNase MRP protein 1 RNA binding" evidence="2">
    <location>
        <begin position="19"/>
        <end position="110"/>
    </location>
</feature>
<accession>A0A1E3P5B0</accession>
<feature type="transmembrane region" description="Helical" evidence="1">
    <location>
        <begin position="87"/>
        <end position="109"/>
    </location>
</feature>
<feature type="non-terminal residue" evidence="3">
    <location>
        <position position="112"/>
    </location>
</feature>
<organism evidence="3 4">
    <name type="scientific">Wickerhamomyces anomalus (strain ATCC 58044 / CBS 1984 / NCYC 433 / NRRL Y-366-8)</name>
    <name type="common">Yeast</name>
    <name type="synonym">Hansenula anomala</name>
    <dbReference type="NCBI Taxonomy" id="683960"/>
    <lineage>
        <taxon>Eukaryota</taxon>
        <taxon>Fungi</taxon>
        <taxon>Dikarya</taxon>
        <taxon>Ascomycota</taxon>
        <taxon>Saccharomycotina</taxon>
        <taxon>Saccharomycetes</taxon>
        <taxon>Phaffomycetales</taxon>
        <taxon>Wickerhamomycetaceae</taxon>
        <taxon>Wickerhamomyces</taxon>
    </lineage>
</organism>
<dbReference type="GO" id="GO:0042134">
    <property type="term" value="F:rRNA primary transcript binding"/>
    <property type="evidence" value="ECO:0007669"/>
    <property type="project" value="InterPro"/>
</dbReference>
<evidence type="ECO:0000313" key="3">
    <source>
        <dbReference type="EMBL" id="ODQ60625.1"/>
    </source>
</evidence>
<protein>
    <recommendedName>
        <fullName evidence="2">RNase MRP protein 1 RNA binding domain-containing protein</fullName>
    </recommendedName>
</protein>
<sequence>IMTIIPKESLVALEHEFGIIKLIHHRNKNQHRVATWWKHLNNLKRYLTKVISLIHTYNRNKDDKVRQKLQKVSRHLYFNICKSAFRAFNGVIALGQFITLGLTLVGALGKLY</sequence>
<dbReference type="RefSeq" id="XP_019039832.1">
    <property type="nucleotide sequence ID" value="XM_019180803.1"/>
</dbReference>
<keyword evidence="1" id="KW-1133">Transmembrane helix</keyword>
<proteinExistence type="predicted"/>
<dbReference type="GO" id="GO:0000294">
    <property type="term" value="P:nuclear-transcribed mRNA catabolic process, RNase MRP-dependent"/>
    <property type="evidence" value="ECO:0007669"/>
    <property type="project" value="TreeGrafter"/>
</dbReference>
<keyword evidence="1" id="KW-0472">Membrane</keyword>
<dbReference type="CDD" id="cd22573">
    <property type="entry name" value="RMP1_RBD"/>
    <property type="match status" value="1"/>
</dbReference>
<dbReference type="GeneID" id="30198049"/>
<dbReference type="PANTHER" id="PTHR37792">
    <property type="entry name" value="RIBONUCLEASE MRP PROTEIN SUBUNIT RMP1"/>
    <property type="match status" value="1"/>
</dbReference>
<keyword evidence="1" id="KW-0812">Transmembrane</keyword>
<feature type="non-terminal residue" evidence="3">
    <location>
        <position position="1"/>
    </location>
</feature>
<evidence type="ECO:0000313" key="4">
    <source>
        <dbReference type="Proteomes" id="UP000094112"/>
    </source>
</evidence>
<dbReference type="Proteomes" id="UP000094112">
    <property type="component" value="Unassembled WGS sequence"/>
</dbReference>
<evidence type="ECO:0000256" key="1">
    <source>
        <dbReference type="SAM" id="Phobius"/>
    </source>
</evidence>